<comment type="caution">
    <text evidence="1">The sequence shown here is derived from an EMBL/GenBank/DDBJ whole genome shotgun (WGS) entry which is preliminary data.</text>
</comment>
<dbReference type="AlphaFoldDB" id="A0A9J5ZTX1"/>
<organism evidence="1 2">
    <name type="scientific">Solanum commersonii</name>
    <name type="common">Commerson's wild potato</name>
    <name type="synonym">Commerson's nightshade</name>
    <dbReference type="NCBI Taxonomy" id="4109"/>
    <lineage>
        <taxon>Eukaryota</taxon>
        <taxon>Viridiplantae</taxon>
        <taxon>Streptophyta</taxon>
        <taxon>Embryophyta</taxon>
        <taxon>Tracheophyta</taxon>
        <taxon>Spermatophyta</taxon>
        <taxon>Magnoliopsida</taxon>
        <taxon>eudicotyledons</taxon>
        <taxon>Gunneridae</taxon>
        <taxon>Pentapetalae</taxon>
        <taxon>asterids</taxon>
        <taxon>lamiids</taxon>
        <taxon>Solanales</taxon>
        <taxon>Solanaceae</taxon>
        <taxon>Solanoideae</taxon>
        <taxon>Solaneae</taxon>
        <taxon>Solanum</taxon>
    </lineage>
</organism>
<evidence type="ECO:0000313" key="1">
    <source>
        <dbReference type="EMBL" id="KAG5615640.1"/>
    </source>
</evidence>
<accession>A0A9J5ZTX1</accession>
<name>A0A9J5ZTX1_SOLCO</name>
<reference evidence="1 2" key="1">
    <citation type="submission" date="2020-09" db="EMBL/GenBank/DDBJ databases">
        <title>De no assembly of potato wild relative species, Solanum commersonii.</title>
        <authorList>
            <person name="Cho K."/>
        </authorList>
    </citation>
    <scope>NUCLEOTIDE SEQUENCE [LARGE SCALE GENOMIC DNA]</scope>
    <source>
        <strain evidence="1">LZ3.2</strain>
        <tissue evidence="1">Leaf</tissue>
    </source>
</reference>
<evidence type="ECO:0000313" key="2">
    <source>
        <dbReference type="Proteomes" id="UP000824120"/>
    </source>
</evidence>
<keyword evidence="2" id="KW-1185">Reference proteome</keyword>
<dbReference type="OrthoDB" id="1305153at2759"/>
<proteinExistence type="predicted"/>
<sequence length="209" mass="23309">MKNWRSCWYYEVLSPPHPIFIGQVCQQMKDTCLKPAGYLLPLPIPAAIFEDISMNLVAGLPPSQGHSHSINHFYSTVCCGYPYYLVPSTFVGDRRIHHTNIAFSLLLLRLFMVGIPPTVARYIMDHTFNPNVAESLCCQDETLALLKSNLQASQERMNQDADKGRKMQALRLEIGCMFDYVPTGSSLFAFSAKPNSVEGSSGHLGCSIM</sequence>
<protein>
    <submittedName>
        <fullName evidence="1">Uncharacterized protein</fullName>
    </submittedName>
</protein>
<gene>
    <name evidence="1" type="ORF">H5410_015464</name>
</gene>
<dbReference type="EMBL" id="JACXVP010000003">
    <property type="protein sequence ID" value="KAG5615640.1"/>
    <property type="molecule type" value="Genomic_DNA"/>
</dbReference>
<dbReference type="Proteomes" id="UP000824120">
    <property type="component" value="Chromosome 3"/>
</dbReference>